<accession>A0A7W7SYG0</accession>
<dbReference type="SUPFAM" id="SSF46689">
    <property type="entry name" value="Homeodomain-like"/>
    <property type="match status" value="1"/>
</dbReference>
<evidence type="ECO:0000313" key="4">
    <source>
        <dbReference type="EMBL" id="MBB4962996.1"/>
    </source>
</evidence>
<evidence type="ECO:0000259" key="3">
    <source>
        <dbReference type="PROSITE" id="PS50977"/>
    </source>
</evidence>
<keyword evidence="1 2" id="KW-0238">DNA-binding</keyword>
<dbReference type="InterPro" id="IPR009057">
    <property type="entry name" value="Homeodomain-like_sf"/>
</dbReference>
<dbReference type="GO" id="GO:0003677">
    <property type="term" value="F:DNA binding"/>
    <property type="evidence" value="ECO:0007669"/>
    <property type="project" value="UniProtKB-UniRule"/>
</dbReference>
<sequence>MVRNAERRVALVDAAIEVLAREGARGLTFRAVDQEAAVPTGTASNYFPNRDVLLHQVAERVHVRLTPDPAAVVEALSAPRDHALVRRFMRELLDRMRRERTGYLAVLELRLEATRRPELRASLTRTMSVTLEENFRFHAEAGLPGDRAGFEVLYLAMTGLLLEHLTLPDVLADVEGLVDAMVDRL</sequence>
<evidence type="ECO:0000313" key="5">
    <source>
        <dbReference type="Proteomes" id="UP000542674"/>
    </source>
</evidence>
<dbReference type="InterPro" id="IPR001647">
    <property type="entry name" value="HTH_TetR"/>
</dbReference>
<gene>
    <name evidence="4" type="ORF">F4559_000355</name>
</gene>
<feature type="DNA-binding region" description="H-T-H motif" evidence="2">
    <location>
        <begin position="28"/>
        <end position="47"/>
    </location>
</feature>
<reference evidence="4 5" key="1">
    <citation type="submission" date="2020-08" db="EMBL/GenBank/DDBJ databases">
        <title>Sequencing the genomes of 1000 actinobacteria strains.</title>
        <authorList>
            <person name="Klenk H.-P."/>
        </authorList>
    </citation>
    <scope>NUCLEOTIDE SEQUENCE [LARGE SCALE GENOMIC DNA]</scope>
    <source>
        <strain evidence="4 5">DSM 45084</strain>
    </source>
</reference>
<dbReference type="RefSeq" id="WP_184665836.1">
    <property type="nucleotide sequence ID" value="NZ_BAABAI010000004.1"/>
</dbReference>
<dbReference type="Pfam" id="PF17940">
    <property type="entry name" value="TetR_C_31"/>
    <property type="match status" value="1"/>
</dbReference>
<feature type="domain" description="HTH tetR-type" evidence="3">
    <location>
        <begin position="5"/>
        <end position="65"/>
    </location>
</feature>
<dbReference type="EMBL" id="JACHJS010000001">
    <property type="protein sequence ID" value="MBB4962996.1"/>
    <property type="molecule type" value="Genomic_DNA"/>
</dbReference>
<dbReference type="Proteomes" id="UP000542674">
    <property type="component" value="Unassembled WGS sequence"/>
</dbReference>
<keyword evidence="5" id="KW-1185">Reference proteome</keyword>
<dbReference type="AlphaFoldDB" id="A0A7W7SYG0"/>
<dbReference type="PROSITE" id="PS50977">
    <property type="entry name" value="HTH_TETR_2"/>
    <property type="match status" value="1"/>
</dbReference>
<evidence type="ECO:0000256" key="2">
    <source>
        <dbReference type="PROSITE-ProRule" id="PRU00335"/>
    </source>
</evidence>
<evidence type="ECO:0000256" key="1">
    <source>
        <dbReference type="ARBA" id="ARBA00023125"/>
    </source>
</evidence>
<proteinExistence type="predicted"/>
<comment type="caution">
    <text evidence="4">The sequence shown here is derived from an EMBL/GenBank/DDBJ whole genome shotgun (WGS) entry which is preliminary data.</text>
</comment>
<name>A0A7W7SYG0_9PSEU</name>
<dbReference type="Gene3D" id="1.10.357.10">
    <property type="entry name" value="Tetracycline Repressor, domain 2"/>
    <property type="match status" value="1"/>
</dbReference>
<organism evidence="4 5">
    <name type="scientific">Saccharothrix violaceirubra</name>
    <dbReference type="NCBI Taxonomy" id="413306"/>
    <lineage>
        <taxon>Bacteria</taxon>
        <taxon>Bacillati</taxon>
        <taxon>Actinomycetota</taxon>
        <taxon>Actinomycetes</taxon>
        <taxon>Pseudonocardiales</taxon>
        <taxon>Pseudonocardiaceae</taxon>
        <taxon>Saccharothrix</taxon>
    </lineage>
</organism>
<protein>
    <submittedName>
        <fullName evidence="4">DNA-binding transcriptional regulator YbjK</fullName>
    </submittedName>
</protein>
<dbReference type="Pfam" id="PF00440">
    <property type="entry name" value="TetR_N"/>
    <property type="match status" value="1"/>
</dbReference>
<dbReference type="InterPro" id="IPR041583">
    <property type="entry name" value="TetR_C_31"/>
</dbReference>